<dbReference type="OrthoDB" id="9805698at2"/>
<dbReference type="GO" id="GO:0000166">
    <property type="term" value="F:nucleotide binding"/>
    <property type="evidence" value="ECO:0007669"/>
    <property type="project" value="UniProtKB-KW"/>
</dbReference>
<gene>
    <name evidence="2" type="ORF">CR492_05010</name>
</gene>
<keyword evidence="1" id="KW-0547">Nucleotide-binding</keyword>
<protein>
    <submittedName>
        <fullName evidence="2">tRNA nucleotidyltransferase</fullName>
    </submittedName>
</protein>
<dbReference type="EMBL" id="PDZR01000003">
    <property type="protein sequence ID" value="PNG27060.1"/>
    <property type="molecule type" value="Genomic_DNA"/>
</dbReference>
<reference evidence="2 3" key="1">
    <citation type="submission" date="2017-10" db="EMBL/GenBank/DDBJ databases">
        <title>Genome announcement of Methylocella silvestris TVC from permafrost.</title>
        <authorList>
            <person name="Wang J."/>
            <person name="Geng K."/>
            <person name="Ul-Haque F."/>
            <person name="Crombie A.T."/>
            <person name="Street L.E."/>
            <person name="Wookey P.A."/>
            <person name="Murrell J.C."/>
            <person name="Pratscher J."/>
        </authorList>
    </citation>
    <scope>NUCLEOTIDE SEQUENCE [LARGE SCALE GENOMIC DNA]</scope>
    <source>
        <strain evidence="2 3">TVC</strain>
    </source>
</reference>
<keyword evidence="2" id="KW-0808">Transferase</keyword>
<comment type="caution">
    <text evidence="2">The sequence shown here is derived from an EMBL/GenBank/DDBJ whole genome shotgun (WGS) entry which is preliminary data.</text>
</comment>
<dbReference type="AlphaFoldDB" id="A0A2J7TJW6"/>
<proteinExistence type="predicted"/>
<name>A0A2J7TJW6_METSI</name>
<dbReference type="PANTHER" id="PTHR47545">
    <property type="entry name" value="MULTIFUNCTIONAL CCA PROTEIN"/>
    <property type="match status" value="1"/>
</dbReference>
<evidence type="ECO:0000313" key="3">
    <source>
        <dbReference type="Proteomes" id="UP000236286"/>
    </source>
</evidence>
<dbReference type="Proteomes" id="UP000236286">
    <property type="component" value="Unassembled WGS sequence"/>
</dbReference>
<dbReference type="PANTHER" id="PTHR47545:SF1">
    <property type="entry name" value="MULTIFUNCTIONAL CCA PROTEIN"/>
    <property type="match status" value="1"/>
</dbReference>
<evidence type="ECO:0000313" key="2">
    <source>
        <dbReference type="EMBL" id="PNG27060.1"/>
    </source>
</evidence>
<dbReference type="GO" id="GO:0016740">
    <property type="term" value="F:transferase activity"/>
    <property type="evidence" value="ECO:0007669"/>
    <property type="project" value="UniProtKB-KW"/>
</dbReference>
<organism evidence="2 3">
    <name type="scientific">Methylocella silvestris</name>
    <dbReference type="NCBI Taxonomy" id="199596"/>
    <lineage>
        <taxon>Bacteria</taxon>
        <taxon>Pseudomonadati</taxon>
        <taxon>Pseudomonadota</taxon>
        <taxon>Alphaproteobacteria</taxon>
        <taxon>Hyphomicrobiales</taxon>
        <taxon>Beijerinckiaceae</taxon>
        <taxon>Methylocella</taxon>
    </lineage>
</organism>
<evidence type="ECO:0000256" key="1">
    <source>
        <dbReference type="ARBA" id="ARBA00022741"/>
    </source>
</evidence>
<dbReference type="Gene3D" id="1.10.3090.10">
    <property type="entry name" value="cca-adding enzyme, domain 2"/>
    <property type="match status" value="1"/>
</dbReference>
<sequence length="288" mass="30372">MSQDFGALPAELTQTHPGLGLMRYAALLGENGGELDGEACDDMRAGVEAGMLIGLKPSKMWPELARGLMTGAPSRMIDALRACGALAVALPEVDALFGVPQIADDPPQVDLGAHLMKALDEAGRRGAPLAARFSLLVMNVGKSDSPREHLPSHYRHIERGGPRIKAISARFQVSEDCRALALLALDECERVHRASEVRAGPVALMLERLGAFDAPENFALLMSVCACDYCAYGERSGQAYPKAELLIAALDACAGIGPELGAPDLVRAARAAAIAKAFGSQRWSGSEG</sequence>
<dbReference type="InterPro" id="IPR050124">
    <property type="entry name" value="tRNA_CCA-adding_enzyme"/>
</dbReference>
<dbReference type="SUPFAM" id="SSF81891">
    <property type="entry name" value="Poly A polymerase C-terminal region-like"/>
    <property type="match status" value="1"/>
</dbReference>
<accession>A0A2J7TJW6</accession>
<dbReference type="RefSeq" id="WP_102842649.1">
    <property type="nucleotide sequence ID" value="NZ_PDZR01000003.1"/>
</dbReference>